<protein>
    <submittedName>
        <fullName evidence="11">Cytochrome P450</fullName>
    </submittedName>
</protein>
<dbReference type="CDD" id="cd11065">
    <property type="entry name" value="CYP64-like"/>
    <property type="match status" value="1"/>
</dbReference>
<dbReference type="GO" id="GO:0020037">
    <property type="term" value="F:heme binding"/>
    <property type="evidence" value="ECO:0007669"/>
    <property type="project" value="InterPro"/>
</dbReference>
<feature type="binding site" description="axial binding residue" evidence="9">
    <location>
        <position position="474"/>
    </location>
    <ligand>
        <name>heme</name>
        <dbReference type="ChEBI" id="CHEBI:30413"/>
    </ligand>
    <ligandPart>
        <name>Fe</name>
        <dbReference type="ChEBI" id="CHEBI:18248"/>
    </ligandPart>
</feature>
<dbReference type="Proteomes" id="UP000053558">
    <property type="component" value="Unassembled WGS sequence"/>
</dbReference>
<dbReference type="PRINTS" id="PR00463">
    <property type="entry name" value="EP450I"/>
</dbReference>
<gene>
    <name evidence="11" type="ORF">CONPUDRAFT_148109</name>
</gene>
<dbReference type="AlphaFoldDB" id="A0A5M3N3I3"/>
<keyword evidence="4 9" id="KW-0349">Heme</keyword>
<dbReference type="InterPro" id="IPR001128">
    <property type="entry name" value="Cyt_P450"/>
</dbReference>
<dbReference type="InterPro" id="IPR036396">
    <property type="entry name" value="Cyt_P450_sf"/>
</dbReference>
<evidence type="ECO:0000256" key="9">
    <source>
        <dbReference type="PIRSR" id="PIRSR602401-1"/>
    </source>
</evidence>
<proteinExistence type="inferred from homology"/>
<evidence type="ECO:0000313" key="12">
    <source>
        <dbReference type="Proteomes" id="UP000053558"/>
    </source>
</evidence>
<evidence type="ECO:0000256" key="8">
    <source>
        <dbReference type="ARBA" id="ARBA00023033"/>
    </source>
</evidence>
<dbReference type="PANTHER" id="PTHR46300:SF1">
    <property type="entry name" value="P450, PUTATIVE (EUROFUNG)-RELATED"/>
    <property type="match status" value="1"/>
</dbReference>
<dbReference type="EMBL" id="JH711573">
    <property type="protein sequence ID" value="EIW85979.1"/>
    <property type="molecule type" value="Genomic_DNA"/>
</dbReference>
<evidence type="ECO:0000256" key="1">
    <source>
        <dbReference type="ARBA" id="ARBA00001971"/>
    </source>
</evidence>
<dbReference type="InterPro" id="IPR017972">
    <property type="entry name" value="Cyt_P450_CS"/>
</dbReference>
<dbReference type="Pfam" id="PF00067">
    <property type="entry name" value="p450"/>
    <property type="match status" value="1"/>
</dbReference>
<dbReference type="PROSITE" id="PS00086">
    <property type="entry name" value="CYTOCHROME_P450"/>
    <property type="match status" value="1"/>
</dbReference>
<evidence type="ECO:0000256" key="4">
    <source>
        <dbReference type="ARBA" id="ARBA00022617"/>
    </source>
</evidence>
<dbReference type="InterPro" id="IPR050364">
    <property type="entry name" value="Cytochrome_P450_fung"/>
</dbReference>
<dbReference type="KEGG" id="cput:CONPUDRAFT_148109"/>
<evidence type="ECO:0000256" key="7">
    <source>
        <dbReference type="ARBA" id="ARBA00023004"/>
    </source>
</evidence>
<name>A0A5M3N3I3_CONPW</name>
<organism evidence="11 12">
    <name type="scientific">Coniophora puteana (strain RWD-64-598)</name>
    <name type="common">Brown rot fungus</name>
    <dbReference type="NCBI Taxonomy" id="741705"/>
    <lineage>
        <taxon>Eukaryota</taxon>
        <taxon>Fungi</taxon>
        <taxon>Dikarya</taxon>
        <taxon>Basidiomycota</taxon>
        <taxon>Agaricomycotina</taxon>
        <taxon>Agaricomycetes</taxon>
        <taxon>Agaricomycetidae</taxon>
        <taxon>Boletales</taxon>
        <taxon>Coniophorineae</taxon>
        <taxon>Coniophoraceae</taxon>
        <taxon>Coniophora</taxon>
    </lineage>
</organism>
<reference evidence="12" key="1">
    <citation type="journal article" date="2012" name="Science">
        <title>The Paleozoic origin of enzymatic lignin decomposition reconstructed from 31 fungal genomes.</title>
        <authorList>
            <person name="Floudas D."/>
            <person name="Binder M."/>
            <person name="Riley R."/>
            <person name="Barry K."/>
            <person name="Blanchette R.A."/>
            <person name="Henrissat B."/>
            <person name="Martinez A.T."/>
            <person name="Otillar R."/>
            <person name="Spatafora J.W."/>
            <person name="Yadav J.S."/>
            <person name="Aerts A."/>
            <person name="Benoit I."/>
            <person name="Boyd A."/>
            <person name="Carlson A."/>
            <person name="Copeland A."/>
            <person name="Coutinho P.M."/>
            <person name="de Vries R.P."/>
            <person name="Ferreira P."/>
            <person name="Findley K."/>
            <person name="Foster B."/>
            <person name="Gaskell J."/>
            <person name="Glotzer D."/>
            <person name="Gorecki P."/>
            <person name="Heitman J."/>
            <person name="Hesse C."/>
            <person name="Hori C."/>
            <person name="Igarashi K."/>
            <person name="Jurgens J.A."/>
            <person name="Kallen N."/>
            <person name="Kersten P."/>
            <person name="Kohler A."/>
            <person name="Kuees U."/>
            <person name="Kumar T.K.A."/>
            <person name="Kuo A."/>
            <person name="LaButti K."/>
            <person name="Larrondo L.F."/>
            <person name="Lindquist E."/>
            <person name="Ling A."/>
            <person name="Lombard V."/>
            <person name="Lucas S."/>
            <person name="Lundell T."/>
            <person name="Martin R."/>
            <person name="McLaughlin D.J."/>
            <person name="Morgenstern I."/>
            <person name="Morin E."/>
            <person name="Murat C."/>
            <person name="Nagy L.G."/>
            <person name="Nolan M."/>
            <person name="Ohm R.A."/>
            <person name="Patyshakuliyeva A."/>
            <person name="Rokas A."/>
            <person name="Ruiz-Duenas F.J."/>
            <person name="Sabat G."/>
            <person name="Salamov A."/>
            <person name="Samejima M."/>
            <person name="Schmutz J."/>
            <person name="Slot J.C."/>
            <person name="St John F."/>
            <person name="Stenlid J."/>
            <person name="Sun H."/>
            <person name="Sun S."/>
            <person name="Syed K."/>
            <person name="Tsang A."/>
            <person name="Wiebenga A."/>
            <person name="Young D."/>
            <person name="Pisabarro A."/>
            <person name="Eastwood D.C."/>
            <person name="Martin F."/>
            <person name="Cullen D."/>
            <person name="Grigoriev I.V."/>
            <person name="Hibbett D.S."/>
        </authorList>
    </citation>
    <scope>NUCLEOTIDE SEQUENCE [LARGE SCALE GENOMIC DNA]</scope>
    <source>
        <strain evidence="12">RWD-64-598 SS2</strain>
    </source>
</reference>
<keyword evidence="5 9" id="KW-0479">Metal-binding</keyword>
<dbReference type="GO" id="GO:0016705">
    <property type="term" value="F:oxidoreductase activity, acting on paired donors, with incorporation or reduction of molecular oxygen"/>
    <property type="evidence" value="ECO:0007669"/>
    <property type="project" value="InterPro"/>
</dbReference>
<evidence type="ECO:0000256" key="10">
    <source>
        <dbReference type="RuleBase" id="RU000461"/>
    </source>
</evidence>
<dbReference type="OrthoDB" id="1055148at2759"/>
<dbReference type="InterPro" id="IPR002401">
    <property type="entry name" value="Cyt_P450_E_grp-I"/>
</dbReference>
<comment type="caution">
    <text evidence="11">The sequence shown here is derived from an EMBL/GenBank/DDBJ whole genome shotgun (WGS) entry which is preliminary data.</text>
</comment>
<dbReference type="RefSeq" id="XP_007762957.1">
    <property type="nucleotide sequence ID" value="XM_007764767.1"/>
</dbReference>
<dbReference type="SUPFAM" id="SSF48264">
    <property type="entry name" value="Cytochrome P450"/>
    <property type="match status" value="1"/>
</dbReference>
<evidence type="ECO:0000256" key="3">
    <source>
        <dbReference type="ARBA" id="ARBA00010617"/>
    </source>
</evidence>
<keyword evidence="12" id="KW-1185">Reference proteome</keyword>
<comment type="similarity">
    <text evidence="3 10">Belongs to the cytochrome P450 family.</text>
</comment>
<dbReference type="PRINTS" id="PR00385">
    <property type="entry name" value="P450"/>
</dbReference>
<keyword evidence="8 10" id="KW-0503">Monooxygenase</keyword>
<dbReference type="Gene3D" id="1.10.630.10">
    <property type="entry name" value="Cytochrome P450"/>
    <property type="match status" value="1"/>
</dbReference>
<accession>A0A5M3N3I3</accession>
<dbReference type="GO" id="GO:0004497">
    <property type="term" value="F:monooxygenase activity"/>
    <property type="evidence" value="ECO:0007669"/>
    <property type="project" value="UniProtKB-KW"/>
</dbReference>
<evidence type="ECO:0000256" key="6">
    <source>
        <dbReference type="ARBA" id="ARBA00023002"/>
    </source>
</evidence>
<evidence type="ECO:0000256" key="5">
    <source>
        <dbReference type="ARBA" id="ARBA00022723"/>
    </source>
</evidence>
<comment type="pathway">
    <text evidence="2">Secondary metabolite biosynthesis.</text>
</comment>
<keyword evidence="6 10" id="KW-0560">Oxidoreductase</keyword>
<dbReference type="PANTHER" id="PTHR46300">
    <property type="entry name" value="P450, PUTATIVE (EUROFUNG)-RELATED-RELATED"/>
    <property type="match status" value="1"/>
</dbReference>
<dbReference type="GeneID" id="19202442"/>
<sequence length="550" mass="61480">MDHLSDFLPTNIQAYLQSQSLSPTTSAGYAGLALLVLYAISKVVSRPKYALPLPPGPPAKWFFQPPFPSRNIAHYLEDLTEEYGPVYTIKQGSNLIVVIGRMQAATEIMEKYGGSNIDRPRNIVGNELLTQSGRLLMETGGDRFRRMRKAAHIALQPKAAESYEPIQLTAARTVILNLLRDPARFTEHMKTYAASVVLRITYGKRTPTSFHSPEVQRVHVVLERVQTTFVPGAYLVELLPFLKVFHRLGGMRRICDALEGVGLTWMSRVVGAFGWELAQWRKDERGLVLGLVNRVKKEMDEGTASASFTRHMLETQDVHGLPEDTMAYVSLGLFGAGSDTTALALTHAMMVAAVFPETQARVQAEIDAVVGRDRVPTFEDHDKLPQLLAFAQELLRFRPIVPIGLAHKANKDIVYNNYLIPAGATILGTGWAISRDPEAFPNPHAFDPQRWLDADGKLRSDMKYYPFGFGRRVCPGQHVANRSIFINLALIFWAFTIKPAPGKPLDIDSWTDGPASRLPPFEVKFEPRKSEEVIMRALDEFRDGEVEEEA</sequence>
<keyword evidence="7 9" id="KW-0408">Iron</keyword>
<evidence type="ECO:0000313" key="11">
    <source>
        <dbReference type="EMBL" id="EIW85979.1"/>
    </source>
</evidence>
<comment type="cofactor">
    <cofactor evidence="1 9">
        <name>heme</name>
        <dbReference type="ChEBI" id="CHEBI:30413"/>
    </cofactor>
</comment>
<evidence type="ECO:0000256" key="2">
    <source>
        <dbReference type="ARBA" id="ARBA00005179"/>
    </source>
</evidence>
<dbReference type="GO" id="GO:0005506">
    <property type="term" value="F:iron ion binding"/>
    <property type="evidence" value="ECO:0007669"/>
    <property type="project" value="InterPro"/>
</dbReference>